<proteinExistence type="predicted"/>
<dbReference type="Gene3D" id="3.30.710.10">
    <property type="entry name" value="Potassium Channel Kv1.1, Chain A"/>
    <property type="match status" value="1"/>
</dbReference>
<dbReference type="EMBL" id="JARKIB010000038">
    <property type="protein sequence ID" value="KAJ7760002.1"/>
    <property type="molecule type" value="Genomic_DNA"/>
</dbReference>
<dbReference type="SUPFAM" id="SSF54695">
    <property type="entry name" value="POZ domain"/>
    <property type="match status" value="1"/>
</dbReference>
<name>A0AAD7NFI1_9AGAR</name>
<sequence>MDNPSQNRETINEQLNLTRCEGLWFQDCGLVIQAEETIFRLSRDMLATQSPVFRDMLSLPAPQDVDTMDGCPFVLVPDPANDVAAFLCALFYYDFFEPFPAPTTFEILASVLRMSYKYEVDALRKRALIHLSSAHSTQFGDGRPLHQNFPSWRTALADGTNDENILIVELARQVGADWILPTAFYRMCAQSYEETIITRPNLSTEDQIRYFRGLRSLRPRERLAFYSFCGITTLPCVPGPMNV</sequence>
<dbReference type="AlphaFoldDB" id="A0AAD7NFI1"/>
<gene>
    <name evidence="1" type="ORF">B0H16DRAFT_1415678</name>
</gene>
<evidence type="ECO:0000313" key="1">
    <source>
        <dbReference type="EMBL" id="KAJ7760002.1"/>
    </source>
</evidence>
<protein>
    <recommendedName>
        <fullName evidence="3">BTB domain-containing protein</fullName>
    </recommendedName>
</protein>
<accession>A0AAD7NFI1</accession>
<evidence type="ECO:0008006" key="3">
    <source>
        <dbReference type="Google" id="ProtNLM"/>
    </source>
</evidence>
<organism evidence="1 2">
    <name type="scientific">Mycena metata</name>
    <dbReference type="NCBI Taxonomy" id="1033252"/>
    <lineage>
        <taxon>Eukaryota</taxon>
        <taxon>Fungi</taxon>
        <taxon>Dikarya</taxon>
        <taxon>Basidiomycota</taxon>
        <taxon>Agaricomycotina</taxon>
        <taxon>Agaricomycetes</taxon>
        <taxon>Agaricomycetidae</taxon>
        <taxon>Agaricales</taxon>
        <taxon>Marasmiineae</taxon>
        <taxon>Mycenaceae</taxon>
        <taxon>Mycena</taxon>
    </lineage>
</organism>
<dbReference type="Proteomes" id="UP001215598">
    <property type="component" value="Unassembled WGS sequence"/>
</dbReference>
<evidence type="ECO:0000313" key="2">
    <source>
        <dbReference type="Proteomes" id="UP001215598"/>
    </source>
</evidence>
<dbReference type="InterPro" id="IPR011333">
    <property type="entry name" value="SKP1/BTB/POZ_sf"/>
</dbReference>
<comment type="caution">
    <text evidence="1">The sequence shown here is derived from an EMBL/GenBank/DDBJ whole genome shotgun (WGS) entry which is preliminary data.</text>
</comment>
<reference evidence="1" key="1">
    <citation type="submission" date="2023-03" db="EMBL/GenBank/DDBJ databases">
        <title>Massive genome expansion in bonnet fungi (Mycena s.s.) driven by repeated elements and novel gene families across ecological guilds.</title>
        <authorList>
            <consortium name="Lawrence Berkeley National Laboratory"/>
            <person name="Harder C.B."/>
            <person name="Miyauchi S."/>
            <person name="Viragh M."/>
            <person name="Kuo A."/>
            <person name="Thoen E."/>
            <person name="Andreopoulos B."/>
            <person name="Lu D."/>
            <person name="Skrede I."/>
            <person name="Drula E."/>
            <person name="Henrissat B."/>
            <person name="Morin E."/>
            <person name="Kohler A."/>
            <person name="Barry K."/>
            <person name="LaButti K."/>
            <person name="Morin E."/>
            <person name="Salamov A."/>
            <person name="Lipzen A."/>
            <person name="Mereny Z."/>
            <person name="Hegedus B."/>
            <person name="Baldrian P."/>
            <person name="Stursova M."/>
            <person name="Weitz H."/>
            <person name="Taylor A."/>
            <person name="Grigoriev I.V."/>
            <person name="Nagy L.G."/>
            <person name="Martin F."/>
            <person name="Kauserud H."/>
        </authorList>
    </citation>
    <scope>NUCLEOTIDE SEQUENCE</scope>
    <source>
        <strain evidence="1">CBHHK182m</strain>
    </source>
</reference>
<keyword evidence="2" id="KW-1185">Reference proteome</keyword>